<evidence type="ECO:0000313" key="3">
    <source>
        <dbReference type="Proteomes" id="UP000324222"/>
    </source>
</evidence>
<keyword evidence="1" id="KW-1133">Transmembrane helix</keyword>
<dbReference type="AlphaFoldDB" id="A0A5B7IX41"/>
<feature type="transmembrane region" description="Helical" evidence="1">
    <location>
        <begin position="55"/>
        <end position="73"/>
    </location>
</feature>
<sequence length="74" mass="8431">MSRYHLQGVVGCTHNSKGGVTLTLFHQLLLPLVVTHKLASAFVAFVNCKQTWWPLHPQQVIIFFVAIFGLYYFP</sequence>
<organism evidence="2 3">
    <name type="scientific">Portunus trituberculatus</name>
    <name type="common">Swimming crab</name>
    <name type="synonym">Neptunus trituberculatus</name>
    <dbReference type="NCBI Taxonomy" id="210409"/>
    <lineage>
        <taxon>Eukaryota</taxon>
        <taxon>Metazoa</taxon>
        <taxon>Ecdysozoa</taxon>
        <taxon>Arthropoda</taxon>
        <taxon>Crustacea</taxon>
        <taxon>Multicrustacea</taxon>
        <taxon>Malacostraca</taxon>
        <taxon>Eumalacostraca</taxon>
        <taxon>Eucarida</taxon>
        <taxon>Decapoda</taxon>
        <taxon>Pleocyemata</taxon>
        <taxon>Brachyura</taxon>
        <taxon>Eubrachyura</taxon>
        <taxon>Portunoidea</taxon>
        <taxon>Portunidae</taxon>
        <taxon>Portuninae</taxon>
        <taxon>Portunus</taxon>
    </lineage>
</organism>
<evidence type="ECO:0000256" key="1">
    <source>
        <dbReference type="SAM" id="Phobius"/>
    </source>
</evidence>
<evidence type="ECO:0000313" key="2">
    <source>
        <dbReference type="EMBL" id="MPC87055.1"/>
    </source>
</evidence>
<keyword evidence="1" id="KW-0472">Membrane</keyword>
<keyword evidence="1" id="KW-0812">Transmembrane</keyword>
<dbReference type="EMBL" id="VSRR010073393">
    <property type="protein sequence ID" value="MPC87055.1"/>
    <property type="molecule type" value="Genomic_DNA"/>
</dbReference>
<proteinExistence type="predicted"/>
<protein>
    <submittedName>
        <fullName evidence="2">Uncharacterized protein</fullName>
    </submittedName>
</protein>
<accession>A0A5B7IX41</accession>
<gene>
    <name evidence="2" type="ORF">E2C01_081904</name>
</gene>
<reference evidence="2 3" key="1">
    <citation type="submission" date="2019-05" db="EMBL/GenBank/DDBJ databases">
        <title>Another draft genome of Portunus trituberculatus and its Hox gene families provides insights of decapod evolution.</title>
        <authorList>
            <person name="Jeong J.-H."/>
            <person name="Song I."/>
            <person name="Kim S."/>
            <person name="Choi T."/>
            <person name="Kim D."/>
            <person name="Ryu S."/>
            <person name="Kim W."/>
        </authorList>
    </citation>
    <scope>NUCLEOTIDE SEQUENCE [LARGE SCALE GENOMIC DNA]</scope>
    <source>
        <tissue evidence="2">Muscle</tissue>
    </source>
</reference>
<name>A0A5B7IX41_PORTR</name>
<dbReference type="Proteomes" id="UP000324222">
    <property type="component" value="Unassembled WGS sequence"/>
</dbReference>
<feature type="transmembrane region" description="Helical" evidence="1">
    <location>
        <begin position="28"/>
        <end position="48"/>
    </location>
</feature>
<comment type="caution">
    <text evidence="2">The sequence shown here is derived from an EMBL/GenBank/DDBJ whole genome shotgun (WGS) entry which is preliminary data.</text>
</comment>
<keyword evidence="3" id="KW-1185">Reference proteome</keyword>